<dbReference type="InterPro" id="IPR052356">
    <property type="entry name" value="Thiol_S-MT"/>
</dbReference>
<organism evidence="2 3">
    <name type="scientific">Solirubrobacter phytolaccae</name>
    <dbReference type="NCBI Taxonomy" id="1404360"/>
    <lineage>
        <taxon>Bacteria</taxon>
        <taxon>Bacillati</taxon>
        <taxon>Actinomycetota</taxon>
        <taxon>Thermoleophilia</taxon>
        <taxon>Solirubrobacterales</taxon>
        <taxon>Solirubrobacteraceae</taxon>
        <taxon>Solirubrobacter</taxon>
    </lineage>
</organism>
<evidence type="ECO:0000313" key="3">
    <source>
        <dbReference type="Proteomes" id="UP001147653"/>
    </source>
</evidence>
<dbReference type="SUPFAM" id="SSF53335">
    <property type="entry name" value="S-adenosyl-L-methionine-dependent methyltransferases"/>
    <property type="match status" value="1"/>
</dbReference>
<keyword evidence="2" id="KW-0489">Methyltransferase</keyword>
<dbReference type="PANTHER" id="PTHR45036:SF1">
    <property type="entry name" value="METHYLTRANSFERASE LIKE 7A"/>
    <property type="match status" value="1"/>
</dbReference>
<sequence>MLSALLYDTALALGERRGMAAHRRALLAQLHGRVLEVGAGTGLNLRHYPAGVDLELTEPDPAMAARLRRRHQRAVIPAPAEALPFADGSFDAVVSTMVLCTVGDPEAAVAELRRVLRPGGRLVFIEHVRASAGRLARWQDRLVRPWSRVAAGCRCNQPTLELLRAAGLTVTARDAAWRGMPALVRPLVVGEARA</sequence>
<evidence type="ECO:0000313" key="2">
    <source>
        <dbReference type="EMBL" id="MDA0183618.1"/>
    </source>
</evidence>
<dbReference type="AlphaFoldDB" id="A0A9X3SAF8"/>
<dbReference type="PANTHER" id="PTHR45036">
    <property type="entry name" value="METHYLTRANSFERASE LIKE 7B"/>
    <property type="match status" value="1"/>
</dbReference>
<reference evidence="2" key="1">
    <citation type="submission" date="2022-10" db="EMBL/GenBank/DDBJ databases">
        <title>The WGS of Solirubrobacter phytolaccae KCTC 29190.</title>
        <authorList>
            <person name="Jiang Z."/>
        </authorList>
    </citation>
    <scope>NUCLEOTIDE SEQUENCE</scope>
    <source>
        <strain evidence="2">KCTC 29190</strain>
    </source>
</reference>
<comment type="caution">
    <text evidence="2">The sequence shown here is derived from an EMBL/GenBank/DDBJ whole genome shotgun (WGS) entry which is preliminary data.</text>
</comment>
<feature type="domain" description="Methyltransferase type 11" evidence="1">
    <location>
        <begin position="35"/>
        <end position="124"/>
    </location>
</feature>
<dbReference type="EMBL" id="JAPDDP010000057">
    <property type="protein sequence ID" value="MDA0183618.1"/>
    <property type="molecule type" value="Genomic_DNA"/>
</dbReference>
<dbReference type="Gene3D" id="3.40.50.150">
    <property type="entry name" value="Vaccinia Virus protein VP39"/>
    <property type="match status" value="1"/>
</dbReference>
<dbReference type="RefSeq" id="WP_270028013.1">
    <property type="nucleotide sequence ID" value="NZ_JAPDDP010000057.1"/>
</dbReference>
<dbReference type="Pfam" id="PF08241">
    <property type="entry name" value="Methyltransf_11"/>
    <property type="match status" value="1"/>
</dbReference>
<dbReference type="GO" id="GO:0032259">
    <property type="term" value="P:methylation"/>
    <property type="evidence" value="ECO:0007669"/>
    <property type="project" value="UniProtKB-KW"/>
</dbReference>
<dbReference type="Proteomes" id="UP001147653">
    <property type="component" value="Unassembled WGS sequence"/>
</dbReference>
<dbReference type="GO" id="GO:0008757">
    <property type="term" value="F:S-adenosylmethionine-dependent methyltransferase activity"/>
    <property type="evidence" value="ECO:0007669"/>
    <property type="project" value="InterPro"/>
</dbReference>
<gene>
    <name evidence="2" type="ORF">OJ997_25135</name>
</gene>
<keyword evidence="2" id="KW-0808">Transferase</keyword>
<accession>A0A9X3SAF8</accession>
<keyword evidence="3" id="KW-1185">Reference proteome</keyword>
<evidence type="ECO:0000259" key="1">
    <source>
        <dbReference type="Pfam" id="PF08241"/>
    </source>
</evidence>
<dbReference type="InterPro" id="IPR029063">
    <property type="entry name" value="SAM-dependent_MTases_sf"/>
</dbReference>
<dbReference type="InterPro" id="IPR013216">
    <property type="entry name" value="Methyltransf_11"/>
</dbReference>
<dbReference type="CDD" id="cd02440">
    <property type="entry name" value="AdoMet_MTases"/>
    <property type="match status" value="1"/>
</dbReference>
<name>A0A9X3SAF8_9ACTN</name>
<protein>
    <submittedName>
        <fullName evidence="2">Class I SAM-dependent methyltransferase</fullName>
    </submittedName>
</protein>
<proteinExistence type="predicted"/>